<evidence type="ECO:0000313" key="3">
    <source>
        <dbReference type="EMBL" id="PSK97117.1"/>
    </source>
</evidence>
<proteinExistence type="predicted"/>
<evidence type="ECO:0000259" key="2">
    <source>
        <dbReference type="Pfam" id="PF13559"/>
    </source>
</evidence>
<comment type="caution">
    <text evidence="3">The sequence shown here is derived from an EMBL/GenBank/DDBJ whole genome shotgun (WGS) entry which is preliminary data.</text>
</comment>
<feature type="transmembrane region" description="Helical" evidence="1">
    <location>
        <begin position="63"/>
        <end position="83"/>
    </location>
</feature>
<evidence type="ECO:0000313" key="4">
    <source>
        <dbReference type="Proteomes" id="UP000240542"/>
    </source>
</evidence>
<keyword evidence="4" id="KW-1185">Reference proteome</keyword>
<dbReference type="EMBL" id="PYGA01000009">
    <property type="protein sequence ID" value="PSK97117.1"/>
    <property type="molecule type" value="Genomic_DNA"/>
</dbReference>
<evidence type="ECO:0000256" key="1">
    <source>
        <dbReference type="SAM" id="Phobius"/>
    </source>
</evidence>
<reference evidence="3 4" key="1">
    <citation type="submission" date="2018-03" db="EMBL/GenBank/DDBJ databases">
        <title>Genomic Encyclopedia of Archaeal and Bacterial Type Strains, Phase II (KMG-II): from individual species to whole genera.</title>
        <authorList>
            <person name="Goeker M."/>
        </authorList>
    </citation>
    <scope>NUCLEOTIDE SEQUENCE [LARGE SCALE GENOMIC DNA]</scope>
    <source>
        <strain evidence="3 4">DSM 45312</strain>
    </source>
</reference>
<keyword evidence="1" id="KW-0812">Transmembrane</keyword>
<keyword evidence="1" id="KW-1133">Transmembrane helix</keyword>
<dbReference type="Pfam" id="PF13559">
    <property type="entry name" value="DUF4129"/>
    <property type="match status" value="1"/>
</dbReference>
<organism evidence="3 4">
    <name type="scientific">Murinocardiopsis flavida</name>
    <dbReference type="NCBI Taxonomy" id="645275"/>
    <lineage>
        <taxon>Bacteria</taxon>
        <taxon>Bacillati</taxon>
        <taxon>Actinomycetota</taxon>
        <taxon>Actinomycetes</taxon>
        <taxon>Streptosporangiales</taxon>
        <taxon>Nocardiopsidaceae</taxon>
        <taxon>Murinocardiopsis</taxon>
    </lineage>
</organism>
<keyword evidence="1" id="KW-0472">Membrane</keyword>
<dbReference type="OrthoDB" id="3389322at2"/>
<feature type="domain" description="Protein-glutamine gamma-glutamyltransferase-like C-terminal" evidence="2">
    <location>
        <begin position="129"/>
        <end position="196"/>
    </location>
</feature>
<sequence>MAAQAGGQVSGDDGARIAREELADPDYGNNDPGLLQRIYDAVAEWLAELLRVIGESDSVPGGWWVLGPVLAVLALLVVALLLYTRPARRARRRGALFDPATALTAAAHRARADRHAAAGEYADAVRERLRAFTRDLEERAIVAPRSGRTATELASEASVALPAHRVELHRAATVFNDVWYGGREATAEHARMLEELDTRLAAGRPVHPQDAGAGAAR</sequence>
<dbReference type="Proteomes" id="UP000240542">
    <property type="component" value="Unassembled WGS sequence"/>
</dbReference>
<protein>
    <submittedName>
        <fullName evidence="3">Uncharacterized protein DUF4129</fullName>
    </submittedName>
</protein>
<gene>
    <name evidence="3" type="ORF">CLV63_109120</name>
</gene>
<dbReference type="AlphaFoldDB" id="A0A2P8DIR4"/>
<dbReference type="InterPro" id="IPR025403">
    <property type="entry name" value="TgpA-like_C"/>
</dbReference>
<name>A0A2P8DIR4_9ACTN</name>
<accession>A0A2P8DIR4</accession>